<keyword evidence="2 9" id="KW-0055">Arginine biosynthesis</keyword>
<feature type="binding site" evidence="9">
    <location>
        <begin position="64"/>
        <end position="65"/>
    </location>
    <ligand>
        <name>substrate</name>
    </ligand>
</feature>
<evidence type="ECO:0000256" key="2">
    <source>
        <dbReference type="ARBA" id="ARBA00022571"/>
    </source>
</evidence>
<dbReference type="OrthoDB" id="9803155at2"/>
<dbReference type="Pfam" id="PF00696">
    <property type="entry name" value="AA_kinase"/>
    <property type="match status" value="1"/>
</dbReference>
<dbReference type="PANTHER" id="PTHR23342:SF0">
    <property type="entry name" value="N-ACETYLGLUTAMATE SYNTHASE, MITOCHONDRIAL"/>
    <property type="match status" value="1"/>
</dbReference>
<protein>
    <recommendedName>
        <fullName evidence="9">Acetylglutamate kinase</fullName>
        <ecNumber evidence="9">2.7.2.8</ecNumber>
    </recommendedName>
    <alternativeName>
        <fullName evidence="9">N-acetyl-L-glutamate 5-phosphotransferase</fullName>
    </alternativeName>
    <alternativeName>
        <fullName evidence="9">NAG kinase</fullName>
        <shortName evidence="9">NAGK</shortName>
    </alternativeName>
</protein>
<keyword evidence="6 9" id="KW-0418">Kinase</keyword>
<feature type="site" description="Transition state stabilizer" evidence="9">
    <location>
        <position position="29"/>
    </location>
</feature>
<keyword evidence="7 9" id="KW-0067">ATP-binding</keyword>
<dbReference type="InterPro" id="IPR001048">
    <property type="entry name" value="Asp/Glu/Uridylate_kinase"/>
</dbReference>
<evidence type="ECO:0000256" key="3">
    <source>
        <dbReference type="ARBA" id="ARBA00022605"/>
    </source>
</evidence>
<dbReference type="EMBL" id="CP036433">
    <property type="protein sequence ID" value="QDU96321.1"/>
    <property type="molecule type" value="Genomic_DNA"/>
</dbReference>
<comment type="function">
    <text evidence="9">Catalyzes the ATP-dependent phosphorylation of N-acetyl-L-glutamate.</text>
</comment>
<keyword evidence="9" id="KW-0963">Cytoplasm</keyword>
<dbReference type="CDD" id="cd04250">
    <property type="entry name" value="AAK_NAGK-C"/>
    <property type="match status" value="1"/>
</dbReference>
<evidence type="ECO:0000256" key="8">
    <source>
        <dbReference type="ARBA" id="ARBA00048141"/>
    </source>
</evidence>
<dbReference type="NCBIfam" id="TIGR00761">
    <property type="entry name" value="argB"/>
    <property type="match status" value="1"/>
</dbReference>
<accession>A0A518DWV5</accession>
<reference evidence="11 12" key="1">
    <citation type="submission" date="2019-02" db="EMBL/GenBank/DDBJ databases">
        <title>Deep-cultivation of Planctomycetes and their phenomic and genomic characterization uncovers novel biology.</title>
        <authorList>
            <person name="Wiegand S."/>
            <person name="Jogler M."/>
            <person name="Boedeker C."/>
            <person name="Pinto D."/>
            <person name="Vollmers J."/>
            <person name="Rivas-Marin E."/>
            <person name="Kohn T."/>
            <person name="Peeters S.H."/>
            <person name="Heuer A."/>
            <person name="Rast P."/>
            <person name="Oberbeckmann S."/>
            <person name="Bunk B."/>
            <person name="Jeske O."/>
            <person name="Meyerdierks A."/>
            <person name="Storesund J.E."/>
            <person name="Kallscheuer N."/>
            <person name="Luecker S."/>
            <person name="Lage O.M."/>
            <person name="Pohl T."/>
            <person name="Merkel B.J."/>
            <person name="Hornburger P."/>
            <person name="Mueller R.-W."/>
            <person name="Bruemmer F."/>
            <person name="Labrenz M."/>
            <person name="Spormann A.M."/>
            <person name="Op den Camp H."/>
            <person name="Overmann J."/>
            <person name="Amann R."/>
            <person name="Jetten M.S.M."/>
            <person name="Mascher T."/>
            <person name="Medema M.H."/>
            <person name="Devos D.P."/>
            <person name="Kaster A.-K."/>
            <person name="Ovreas L."/>
            <person name="Rohde M."/>
            <person name="Galperin M.Y."/>
            <person name="Jogler C."/>
        </authorList>
    </citation>
    <scope>NUCLEOTIDE SEQUENCE [LARGE SCALE GENOMIC DNA]</scope>
    <source>
        <strain evidence="11 12">Pla85_3_4</strain>
    </source>
</reference>
<comment type="pathway">
    <text evidence="1 9">Amino-acid biosynthesis; L-arginine biosynthesis; N(2)-acetyl-L-ornithine from L-glutamate: step 2/4.</text>
</comment>
<comment type="subcellular location">
    <subcellularLocation>
        <location evidence="9">Cytoplasm</location>
    </subcellularLocation>
</comment>
<dbReference type="RefSeq" id="WP_145054961.1">
    <property type="nucleotide sequence ID" value="NZ_CP036433.1"/>
</dbReference>
<dbReference type="InterPro" id="IPR001057">
    <property type="entry name" value="Glu/AcGlu_kinase"/>
</dbReference>
<dbReference type="UniPathway" id="UPA00068">
    <property type="reaction ID" value="UER00107"/>
</dbReference>
<dbReference type="KEGG" id="lcre:Pla8534_41410"/>
<dbReference type="HAMAP" id="MF_00082">
    <property type="entry name" value="ArgB"/>
    <property type="match status" value="1"/>
</dbReference>
<dbReference type="SUPFAM" id="SSF53633">
    <property type="entry name" value="Carbamate kinase-like"/>
    <property type="match status" value="1"/>
</dbReference>
<evidence type="ECO:0000256" key="7">
    <source>
        <dbReference type="ARBA" id="ARBA00022840"/>
    </source>
</evidence>
<feature type="binding site" evidence="9">
    <location>
        <position position="86"/>
    </location>
    <ligand>
        <name>substrate</name>
    </ligand>
</feature>
<evidence type="ECO:0000256" key="5">
    <source>
        <dbReference type="ARBA" id="ARBA00022741"/>
    </source>
</evidence>
<dbReference type="FunFam" id="3.40.1160.10:FF:000004">
    <property type="entry name" value="Acetylglutamate kinase"/>
    <property type="match status" value="1"/>
</dbReference>
<dbReference type="GO" id="GO:0005737">
    <property type="term" value="C:cytoplasm"/>
    <property type="evidence" value="ECO:0007669"/>
    <property type="project" value="UniProtKB-SubCell"/>
</dbReference>
<dbReference type="AlphaFoldDB" id="A0A518DWV5"/>
<dbReference type="EC" id="2.7.2.8" evidence="9"/>
<evidence type="ECO:0000256" key="4">
    <source>
        <dbReference type="ARBA" id="ARBA00022679"/>
    </source>
</evidence>
<dbReference type="InterPro" id="IPR036393">
    <property type="entry name" value="AceGlu_kinase-like_sf"/>
</dbReference>
<dbReference type="Proteomes" id="UP000317648">
    <property type="component" value="Chromosome"/>
</dbReference>
<evidence type="ECO:0000256" key="1">
    <source>
        <dbReference type="ARBA" id="ARBA00004828"/>
    </source>
</evidence>
<keyword evidence="3 9" id="KW-0028">Amino-acid biosynthesis</keyword>
<evidence type="ECO:0000259" key="10">
    <source>
        <dbReference type="Pfam" id="PF00696"/>
    </source>
</evidence>
<evidence type="ECO:0000256" key="6">
    <source>
        <dbReference type="ARBA" id="ARBA00022777"/>
    </source>
</evidence>
<dbReference type="PANTHER" id="PTHR23342">
    <property type="entry name" value="N-ACETYLGLUTAMATE SYNTHASE"/>
    <property type="match status" value="1"/>
</dbReference>
<dbReference type="GO" id="GO:0005524">
    <property type="term" value="F:ATP binding"/>
    <property type="evidence" value="ECO:0007669"/>
    <property type="project" value="UniProtKB-UniRule"/>
</dbReference>
<name>A0A518DWV5_9BACT</name>
<organism evidence="11 12">
    <name type="scientific">Lignipirellula cremea</name>
    <dbReference type="NCBI Taxonomy" id="2528010"/>
    <lineage>
        <taxon>Bacteria</taxon>
        <taxon>Pseudomonadati</taxon>
        <taxon>Planctomycetota</taxon>
        <taxon>Planctomycetia</taxon>
        <taxon>Pirellulales</taxon>
        <taxon>Pirellulaceae</taxon>
        <taxon>Lignipirellula</taxon>
    </lineage>
</organism>
<dbReference type="PIRSF" id="PIRSF000728">
    <property type="entry name" value="NAGK"/>
    <property type="match status" value="1"/>
</dbReference>
<gene>
    <name evidence="9 11" type="primary">argB</name>
    <name evidence="11" type="ORF">Pla8534_41410</name>
</gene>
<sequence>MDEAIRKADTLIEALGWIRRFRGKLTVIKLGGSVMEQPDALRHVLLDIMFMETVDMRPVVVHGGGAAISRAMDTSGIEPRFIQGRRYTDDATLKIVEEVLAYDVNEAIAKRIEEMGGRAMPLNFRSTNVLFGEKLTLPGPEGEIDLGRVGHVTRVDRSTIENLCYAGQVPVIPSMCLDAEGGMLNVNADTAATAVAQALGAEKLIMLSDVSGVLLDKKDPGSLIHSLNEAEARELIRTGAIDAGMIPKVEACLETLNKGVRKVHIIDGRVRHSLLLEIYTTSGVGTEIVKER</sequence>
<dbReference type="GO" id="GO:0042450">
    <property type="term" value="P:L-arginine biosynthetic process via ornithine"/>
    <property type="evidence" value="ECO:0007669"/>
    <property type="project" value="UniProtKB-UniRule"/>
</dbReference>
<dbReference type="Gene3D" id="3.40.1160.10">
    <property type="entry name" value="Acetylglutamate kinase-like"/>
    <property type="match status" value="1"/>
</dbReference>
<comment type="catalytic activity">
    <reaction evidence="8 9">
        <text>N-acetyl-L-glutamate + ATP = N-acetyl-L-glutamyl 5-phosphate + ADP</text>
        <dbReference type="Rhea" id="RHEA:14629"/>
        <dbReference type="ChEBI" id="CHEBI:30616"/>
        <dbReference type="ChEBI" id="CHEBI:44337"/>
        <dbReference type="ChEBI" id="CHEBI:57936"/>
        <dbReference type="ChEBI" id="CHEBI:456216"/>
        <dbReference type="EC" id="2.7.2.8"/>
    </reaction>
</comment>
<comment type="similarity">
    <text evidence="9">Belongs to the acetylglutamate kinase family. ArgB subfamily.</text>
</comment>
<dbReference type="PRINTS" id="PR00474">
    <property type="entry name" value="GLU5KINASE"/>
</dbReference>
<keyword evidence="12" id="KW-1185">Reference proteome</keyword>
<dbReference type="InterPro" id="IPR041727">
    <property type="entry name" value="NAGK-C"/>
</dbReference>
<proteinExistence type="inferred from homology"/>
<keyword evidence="5 9" id="KW-0547">Nucleotide-binding</keyword>
<feature type="binding site" evidence="9">
    <location>
        <position position="185"/>
    </location>
    <ligand>
        <name>substrate</name>
    </ligand>
</feature>
<feature type="site" description="Transition state stabilizer" evidence="9">
    <location>
        <position position="248"/>
    </location>
</feature>
<dbReference type="GO" id="GO:0003991">
    <property type="term" value="F:acetylglutamate kinase activity"/>
    <property type="evidence" value="ECO:0007669"/>
    <property type="project" value="UniProtKB-UniRule"/>
</dbReference>
<evidence type="ECO:0000256" key="9">
    <source>
        <dbReference type="HAMAP-Rule" id="MF_00082"/>
    </source>
</evidence>
<keyword evidence="4 9" id="KW-0808">Transferase</keyword>
<dbReference type="InterPro" id="IPR004662">
    <property type="entry name" value="AcgluKinase_fam"/>
</dbReference>
<feature type="domain" description="Aspartate/glutamate/uridylate kinase" evidence="10">
    <location>
        <begin position="24"/>
        <end position="267"/>
    </location>
</feature>
<dbReference type="InterPro" id="IPR037528">
    <property type="entry name" value="ArgB"/>
</dbReference>
<evidence type="ECO:0000313" key="12">
    <source>
        <dbReference type="Proteomes" id="UP000317648"/>
    </source>
</evidence>
<evidence type="ECO:0000313" key="11">
    <source>
        <dbReference type="EMBL" id="QDU96321.1"/>
    </source>
</evidence>